<evidence type="ECO:0008006" key="4">
    <source>
        <dbReference type="Google" id="ProtNLM"/>
    </source>
</evidence>
<dbReference type="AlphaFoldDB" id="A0A4Q7VZP6"/>
<keyword evidence="1" id="KW-0732">Signal</keyword>
<dbReference type="Proteomes" id="UP000293671">
    <property type="component" value="Unassembled WGS sequence"/>
</dbReference>
<organism evidence="2 3">
    <name type="scientific">Rivibacter subsaxonicus</name>
    <dbReference type="NCBI Taxonomy" id="457575"/>
    <lineage>
        <taxon>Bacteria</taxon>
        <taxon>Pseudomonadati</taxon>
        <taxon>Pseudomonadota</taxon>
        <taxon>Betaproteobacteria</taxon>
        <taxon>Burkholderiales</taxon>
        <taxon>Rivibacter</taxon>
    </lineage>
</organism>
<evidence type="ECO:0000256" key="1">
    <source>
        <dbReference type="SAM" id="SignalP"/>
    </source>
</evidence>
<feature type="signal peptide" evidence="1">
    <location>
        <begin position="1"/>
        <end position="20"/>
    </location>
</feature>
<comment type="caution">
    <text evidence="2">The sequence shown here is derived from an EMBL/GenBank/DDBJ whole genome shotgun (WGS) entry which is preliminary data.</text>
</comment>
<evidence type="ECO:0000313" key="3">
    <source>
        <dbReference type="Proteomes" id="UP000293671"/>
    </source>
</evidence>
<evidence type="ECO:0000313" key="2">
    <source>
        <dbReference type="EMBL" id="RZU02384.1"/>
    </source>
</evidence>
<proteinExistence type="predicted"/>
<protein>
    <recommendedName>
        <fullName evidence="4">Lipoprotein</fullName>
    </recommendedName>
</protein>
<name>A0A4Q7VZP6_9BURK</name>
<keyword evidence="3" id="KW-1185">Reference proteome</keyword>
<reference evidence="2 3" key="1">
    <citation type="submission" date="2019-02" db="EMBL/GenBank/DDBJ databases">
        <title>Genomic Encyclopedia of Type Strains, Phase IV (KMG-IV): sequencing the most valuable type-strain genomes for metagenomic binning, comparative biology and taxonomic classification.</title>
        <authorList>
            <person name="Goeker M."/>
        </authorList>
    </citation>
    <scope>NUCLEOTIDE SEQUENCE [LARGE SCALE GENOMIC DNA]</scope>
    <source>
        <strain evidence="2 3">DSM 19570</strain>
    </source>
</reference>
<feature type="chain" id="PRO_5021019951" description="Lipoprotein" evidence="1">
    <location>
        <begin position="21"/>
        <end position="62"/>
    </location>
</feature>
<sequence>MSPPFATAPAARIAVLAAWAALAPALVGGCDARSQPVEPPLPPVHADADARAELPCSRKLCL</sequence>
<gene>
    <name evidence="2" type="ORF">EV670_0407</name>
</gene>
<dbReference type="EMBL" id="SHKP01000004">
    <property type="protein sequence ID" value="RZU02384.1"/>
    <property type="molecule type" value="Genomic_DNA"/>
</dbReference>
<accession>A0A4Q7VZP6</accession>